<accession>A0A926IQ75</accession>
<evidence type="ECO:0000313" key="2">
    <source>
        <dbReference type="Proteomes" id="UP000651085"/>
    </source>
</evidence>
<keyword evidence="2" id="KW-1185">Reference proteome</keyword>
<dbReference type="RefSeq" id="WP_262433635.1">
    <property type="nucleotide sequence ID" value="NZ_JACRTF010000001.1"/>
</dbReference>
<dbReference type="AlphaFoldDB" id="A0A926IQ75"/>
<gene>
    <name evidence="1" type="ORF">H8744_04100</name>
</gene>
<name>A0A926IQ75_9BACT</name>
<evidence type="ECO:0000313" key="1">
    <source>
        <dbReference type="EMBL" id="MBC8592438.1"/>
    </source>
</evidence>
<protein>
    <submittedName>
        <fullName evidence="1">Uncharacterized protein</fullName>
    </submittedName>
</protein>
<reference evidence="1" key="1">
    <citation type="submission" date="2020-08" db="EMBL/GenBank/DDBJ databases">
        <title>Genome public.</title>
        <authorList>
            <person name="Liu C."/>
            <person name="Sun Q."/>
        </authorList>
    </citation>
    <scope>NUCLEOTIDE SEQUENCE</scope>
    <source>
        <strain evidence="1">N12</strain>
    </source>
</reference>
<organism evidence="1 2">
    <name type="scientific">Jilunia laotingensis</name>
    <dbReference type="NCBI Taxonomy" id="2763675"/>
    <lineage>
        <taxon>Bacteria</taxon>
        <taxon>Pseudomonadati</taxon>
        <taxon>Bacteroidota</taxon>
        <taxon>Bacteroidia</taxon>
        <taxon>Bacteroidales</taxon>
        <taxon>Bacteroidaceae</taxon>
        <taxon>Jilunia</taxon>
    </lineage>
</organism>
<sequence length="81" mass="8951">MNTQILSLTLIILTCIVESQDVSVSDKLIVFQGYVVLSGGVKVTSDKDRDYRSTSFVPIDVIIDNGVLPIDILDIMNSYKD</sequence>
<dbReference type="Proteomes" id="UP000651085">
    <property type="component" value="Unassembled WGS sequence"/>
</dbReference>
<proteinExistence type="predicted"/>
<dbReference type="EMBL" id="JACRTF010000001">
    <property type="protein sequence ID" value="MBC8592438.1"/>
    <property type="molecule type" value="Genomic_DNA"/>
</dbReference>
<comment type="caution">
    <text evidence="1">The sequence shown here is derived from an EMBL/GenBank/DDBJ whole genome shotgun (WGS) entry which is preliminary data.</text>
</comment>